<dbReference type="AlphaFoldDB" id="A0A5B7F7F6"/>
<name>A0A5B7F7F6_PORTR</name>
<proteinExistence type="predicted"/>
<dbReference type="EMBL" id="VSRR010005406">
    <property type="protein sequence ID" value="MPC42362.1"/>
    <property type="molecule type" value="Genomic_DNA"/>
</dbReference>
<evidence type="ECO:0000313" key="2">
    <source>
        <dbReference type="Proteomes" id="UP000324222"/>
    </source>
</evidence>
<keyword evidence="2" id="KW-1185">Reference proteome</keyword>
<dbReference type="Proteomes" id="UP000324222">
    <property type="component" value="Unassembled WGS sequence"/>
</dbReference>
<gene>
    <name evidence="1" type="ORF">E2C01_035982</name>
</gene>
<reference evidence="1 2" key="1">
    <citation type="submission" date="2019-05" db="EMBL/GenBank/DDBJ databases">
        <title>Another draft genome of Portunus trituberculatus and its Hox gene families provides insights of decapod evolution.</title>
        <authorList>
            <person name="Jeong J.-H."/>
            <person name="Song I."/>
            <person name="Kim S."/>
            <person name="Choi T."/>
            <person name="Kim D."/>
            <person name="Ryu S."/>
            <person name="Kim W."/>
        </authorList>
    </citation>
    <scope>NUCLEOTIDE SEQUENCE [LARGE SCALE GENOMIC DNA]</scope>
    <source>
        <tissue evidence="1">Muscle</tissue>
    </source>
</reference>
<sequence length="63" mass="7113">MSMLKQHMPASVNVTRPQTISRLMPISTQVNEKRLVHNFRSDLQGKKAGSINSVQDHIRGTKN</sequence>
<accession>A0A5B7F7F6</accession>
<comment type="caution">
    <text evidence="1">The sequence shown here is derived from an EMBL/GenBank/DDBJ whole genome shotgun (WGS) entry which is preliminary data.</text>
</comment>
<evidence type="ECO:0000313" key="1">
    <source>
        <dbReference type="EMBL" id="MPC42362.1"/>
    </source>
</evidence>
<protein>
    <submittedName>
        <fullName evidence="1">Uncharacterized protein</fullName>
    </submittedName>
</protein>
<organism evidence="1 2">
    <name type="scientific">Portunus trituberculatus</name>
    <name type="common">Swimming crab</name>
    <name type="synonym">Neptunus trituberculatus</name>
    <dbReference type="NCBI Taxonomy" id="210409"/>
    <lineage>
        <taxon>Eukaryota</taxon>
        <taxon>Metazoa</taxon>
        <taxon>Ecdysozoa</taxon>
        <taxon>Arthropoda</taxon>
        <taxon>Crustacea</taxon>
        <taxon>Multicrustacea</taxon>
        <taxon>Malacostraca</taxon>
        <taxon>Eumalacostraca</taxon>
        <taxon>Eucarida</taxon>
        <taxon>Decapoda</taxon>
        <taxon>Pleocyemata</taxon>
        <taxon>Brachyura</taxon>
        <taxon>Eubrachyura</taxon>
        <taxon>Portunoidea</taxon>
        <taxon>Portunidae</taxon>
        <taxon>Portuninae</taxon>
        <taxon>Portunus</taxon>
    </lineage>
</organism>